<dbReference type="AlphaFoldDB" id="A0A5J4YMT6"/>
<protein>
    <recommendedName>
        <fullName evidence="3">glucose-6-phosphate 1-epimerase</fullName>
        <ecNumber evidence="3">5.1.3.15</ecNumber>
    </recommendedName>
</protein>
<dbReference type="EMBL" id="VRMN01000011">
    <property type="protein sequence ID" value="KAA8491994.1"/>
    <property type="molecule type" value="Genomic_DNA"/>
</dbReference>
<dbReference type="Gene3D" id="2.70.98.10">
    <property type="match status" value="1"/>
</dbReference>
<dbReference type="GO" id="GO:0005975">
    <property type="term" value="P:carbohydrate metabolic process"/>
    <property type="evidence" value="ECO:0007669"/>
    <property type="project" value="InterPro"/>
</dbReference>
<evidence type="ECO:0000256" key="1">
    <source>
        <dbReference type="ARBA" id="ARBA00001096"/>
    </source>
</evidence>
<dbReference type="InterPro" id="IPR008183">
    <property type="entry name" value="Aldose_1/G6P_1-epimerase"/>
</dbReference>
<keyword evidence="6" id="KW-1185">Reference proteome</keyword>
<dbReference type="CDD" id="cd09020">
    <property type="entry name" value="D-hex-6-P-epi_like"/>
    <property type="match status" value="1"/>
</dbReference>
<dbReference type="SUPFAM" id="SSF74650">
    <property type="entry name" value="Galactose mutarotase-like"/>
    <property type="match status" value="1"/>
</dbReference>
<proteinExistence type="inferred from homology"/>
<name>A0A5J4YMT6_PORPP</name>
<dbReference type="GO" id="GO:0047938">
    <property type="term" value="F:glucose-6-phosphate 1-epimerase activity"/>
    <property type="evidence" value="ECO:0007669"/>
    <property type="project" value="UniProtKB-EC"/>
</dbReference>
<dbReference type="GO" id="GO:0030246">
    <property type="term" value="F:carbohydrate binding"/>
    <property type="evidence" value="ECO:0007669"/>
    <property type="project" value="InterPro"/>
</dbReference>
<evidence type="ECO:0000256" key="3">
    <source>
        <dbReference type="ARBA" id="ARBA00012083"/>
    </source>
</evidence>
<dbReference type="PANTHER" id="PTHR11122">
    <property type="entry name" value="APOSPORY-ASSOCIATED PROTEIN C-RELATED"/>
    <property type="match status" value="1"/>
</dbReference>
<sequence length="451" mass="48834">MHSCWHMPQERAVPVVAIPPVQIQRAHRLRRSGVRQQLRFGTVVEYSRRAVPCETESPGVSRGGFGELAGTALRRSDLACGRRGTLPLRDTLWERDLVRARGGGRSEQAPVQSGMAGFVGAYALARSDAAARQAWSAHADRCVPRLSRALVRPAGGRRRASAARLTMDALVGKGNGDLGKVTLSHETSNQTVEVYALGATVTSWKSGKEENFFTSKVASWDGSKPIRAGIPICWPQFGPYGPLPTHGFARNVTWKVLSTSTEADGSVSATFGLDSSNESELVKAWAGASFDAQYSVILSGEGLETTLRVKNTGDKPFSFTFSLHNYFQISDVTQTKVFGLDKLNYMDRLANEAIVFEDDDSGAGVNVTEETDRIYYGAPEELALLDTSTLRLIKMKKTPSLPDATLWNPFGGEGCDPGWKNFICVEPAAVKDPVKLAPGAEWVGGQLLGAE</sequence>
<dbReference type="InterPro" id="IPR025532">
    <property type="entry name" value="G6P_1-epimerase"/>
</dbReference>
<dbReference type="PANTHER" id="PTHR11122:SF13">
    <property type="entry name" value="GLUCOSE-6-PHOSPHATE 1-EPIMERASE"/>
    <property type="match status" value="1"/>
</dbReference>
<dbReference type="InterPro" id="IPR014718">
    <property type="entry name" value="GH-type_carb-bd"/>
</dbReference>
<evidence type="ECO:0000313" key="5">
    <source>
        <dbReference type="EMBL" id="KAA8491994.1"/>
    </source>
</evidence>
<accession>A0A5J4YMT6</accession>
<dbReference type="Proteomes" id="UP000324585">
    <property type="component" value="Unassembled WGS sequence"/>
</dbReference>
<dbReference type="EC" id="5.1.3.15" evidence="3"/>
<evidence type="ECO:0000256" key="4">
    <source>
        <dbReference type="ARBA" id="ARBA00023235"/>
    </source>
</evidence>
<keyword evidence="4" id="KW-0413">Isomerase</keyword>
<comment type="caution">
    <text evidence="5">The sequence shown here is derived from an EMBL/GenBank/DDBJ whole genome shotgun (WGS) entry which is preliminary data.</text>
</comment>
<dbReference type="GO" id="GO:0005737">
    <property type="term" value="C:cytoplasm"/>
    <property type="evidence" value="ECO:0007669"/>
    <property type="project" value="TreeGrafter"/>
</dbReference>
<comment type="similarity">
    <text evidence="2">Belongs to the glucose-6-phosphate 1-epimerase family.</text>
</comment>
<gene>
    <name evidence="5" type="ORF">FVE85_8476</name>
</gene>
<comment type="catalytic activity">
    <reaction evidence="1">
        <text>alpha-D-glucose 6-phosphate = beta-D-glucose 6-phosphate</text>
        <dbReference type="Rhea" id="RHEA:16249"/>
        <dbReference type="ChEBI" id="CHEBI:58225"/>
        <dbReference type="ChEBI" id="CHEBI:58247"/>
        <dbReference type="EC" id="5.1.3.15"/>
    </reaction>
</comment>
<organism evidence="5 6">
    <name type="scientific">Porphyridium purpureum</name>
    <name type="common">Red alga</name>
    <name type="synonym">Porphyridium cruentum</name>
    <dbReference type="NCBI Taxonomy" id="35688"/>
    <lineage>
        <taxon>Eukaryota</taxon>
        <taxon>Rhodophyta</taxon>
        <taxon>Bangiophyceae</taxon>
        <taxon>Porphyridiales</taxon>
        <taxon>Porphyridiaceae</taxon>
        <taxon>Porphyridium</taxon>
    </lineage>
</organism>
<evidence type="ECO:0000256" key="2">
    <source>
        <dbReference type="ARBA" id="ARBA00005866"/>
    </source>
</evidence>
<dbReference type="Pfam" id="PF01263">
    <property type="entry name" value="Aldose_epim"/>
    <property type="match status" value="1"/>
</dbReference>
<dbReference type="InterPro" id="IPR011013">
    <property type="entry name" value="Gal_mutarotase_sf_dom"/>
</dbReference>
<reference evidence="6" key="1">
    <citation type="journal article" date="2019" name="Nat. Commun.">
        <title>Expansion of phycobilisome linker gene families in mesophilic red algae.</title>
        <authorList>
            <person name="Lee J."/>
            <person name="Kim D."/>
            <person name="Bhattacharya D."/>
            <person name="Yoon H.S."/>
        </authorList>
    </citation>
    <scope>NUCLEOTIDE SEQUENCE [LARGE SCALE GENOMIC DNA]</scope>
    <source>
        <strain evidence="6">CCMP 1328</strain>
    </source>
</reference>
<evidence type="ECO:0000313" key="6">
    <source>
        <dbReference type="Proteomes" id="UP000324585"/>
    </source>
</evidence>
<dbReference type="OrthoDB" id="1659429at2759"/>